<feature type="transmembrane region" description="Helical" evidence="1">
    <location>
        <begin position="7"/>
        <end position="27"/>
    </location>
</feature>
<keyword evidence="3" id="KW-1185">Reference proteome</keyword>
<dbReference type="KEGG" id="palr:HGI30_20070"/>
<evidence type="ECO:0000313" key="3">
    <source>
        <dbReference type="Proteomes" id="UP000502136"/>
    </source>
</evidence>
<sequence>MIINWKVTVLIITGLLIIGFIAAGLYINTIGLNNVKLMYELNNNKGAILKMESEGEYLTKANHKSEKLKNKMNSEGWTFVNQEGAGYFFEKNGQEIIITTRQIWNRHFVVYKVTDNVLDLST</sequence>
<organism evidence="2 3">
    <name type="scientific">Paenibacillus albicereus</name>
    <dbReference type="NCBI Taxonomy" id="2726185"/>
    <lineage>
        <taxon>Bacteria</taxon>
        <taxon>Bacillati</taxon>
        <taxon>Bacillota</taxon>
        <taxon>Bacilli</taxon>
        <taxon>Bacillales</taxon>
        <taxon>Paenibacillaceae</taxon>
        <taxon>Paenibacillus</taxon>
    </lineage>
</organism>
<keyword evidence="1" id="KW-0472">Membrane</keyword>
<reference evidence="2 3" key="1">
    <citation type="submission" date="2020-04" db="EMBL/GenBank/DDBJ databases">
        <title>Novel Paenibacillus strain UniB2 isolated from commercial digestive syrup.</title>
        <authorList>
            <person name="Thorat V."/>
            <person name="Kirdat K."/>
            <person name="Tiwarekar B."/>
            <person name="Yadav A."/>
        </authorList>
    </citation>
    <scope>NUCLEOTIDE SEQUENCE [LARGE SCALE GENOMIC DNA]</scope>
    <source>
        <strain evidence="2 3">UniB2</strain>
    </source>
</reference>
<protein>
    <submittedName>
        <fullName evidence="2">Uncharacterized protein</fullName>
    </submittedName>
</protein>
<accession>A0A6H2H1N5</accession>
<gene>
    <name evidence="2" type="ORF">HGI30_20070</name>
</gene>
<proteinExistence type="predicted"/>
<dbReference type="EMBL" id="CP051428">
    <property type="protein sequence ID" value="QJC53601.1"/>
    <property type="molecule type" value="Genomic_DNA"/>
</dbReference>
<dbReference type="AlphaFoldDB" id="A0A6H2H1N5"/>
<dbReference type="Proteomes" id="UP000502136">
    <property type="component" value="Chromosome"/>
</dbReference>
<name>A0A6H2H1N5_9BACL</name>
<dbReference type="RefSeq" id="WP_168909138.1">
    <property type="nucleotide sequence ID" value="NZ_CP051428.1"/>
</dbReference>
<keyword evidence="1" id="KW-1133">Transmembrane helix</keyword>
<evidence type="ECO:0000313" key="2">
    <source>
        <dbReference type="EMBL" id="QJC53601.1"/>
    </source>
</evidence>
<evidence type="ECO:0000256" key="1">
    <source>
        <dbReference type="SAM" id="Phobius"/>
    </source>
</evidence>
<keyword evidence="1" id="KW-0812">Transmembrane</keyword>